<dbReference type="InterPro" id="IPR007939">
    <property type="entry name" value="Cu-R_B_prcur"/>
</dbReference>
<protein>
    <submittedName>
        <fullName evidence="2">Copper resistance protein B</fullName>
    </submittedName>
</protein>
<feature type="signal peptide" evidence="1">
    <location>
        <begin position="1"/>
        <end position="29"/>
    </location>
</feature>
<gene>
    <name evidence="2" type="ORF">RXV79_12855</name>
</gene>
<organism evidence="2 3">
    <name type="scientific">Piscinibacter gummiphilus</name>
    <dbReference type="NCBI Taxonomy" id="946333"/>
    <lineage>
        <taxon>Bacteria</taxon>
        <taxon>Pseudomonadati</taxon>
        <taxon>Pseudomonadota</taxon>
        <taxon>Betaproteobacteria</taxon>
        <taxon>Burkholderiales</taxon>
        <taxon>Sphaerotilaceae</taxon>
        <taxon>Piscinibacter</taxon>
    </lineage>
</organism>
<evidence type="ECO:0000256" key="1">
    <source>
        <dbReference type="SAM" id="SignalP"/>
    </source>
</evidence>
<sequence>MNTKNIHPGRLLCLALASTLAGLAGPARAMEDDAIFQTTRIEVDAGRSDSKSIAAWRADGWIGTDYNRFAWRVEGTRSDGRLEDAEVQGLYSRYVAPFWDLQLGLRRELKPAARNYAVIGARGLAPYAFDVDVAAFVRSDGRLFARTRVEYDLLFTNRLIAKPFIGIDWAARSIPSDSIKAGATSSEWGVNLRYEITRAVAPYVEIGRHWQRGPDAGAGLNSVRGGLRLVL</sequence>
<proteinExistence type="predicted"/>
<keyword evidence="1" id="KW-0732">Signal</keyword>
<keyword evidence="3" id="KW-1185">Reference proteome</keyword>
<accession>A0ABZ0D0Y8</accession>
<evidence type="ECO:0000313" key="3">
    <source>
        <dbReference type="Proteomes" id="UP001303946"/>
    </source>
</evidence>
<feature type="chain" id="PRO_5046448777" evidence="1">
    <location>
        <begin position="30"/>
        <end position="231"/>
    </location>
</feature>
<evidence type="ECO:0000313" key="2">
    <source>
        <dbReference type="EMBL" id="WOB10912.1"/>
    </source>
</evidence>
<dbReference type="EMBL" id="CP136336">
    <property type="protein sequence ID" value="WOB10912.1"/>
    <property type="molecule type" value="Genomic_DNA"/>
</dbReference>
<name>A0ABZ0D0Y8_9BURK</name>
<reference evidence="2 3" key="1">
    <citation type="submission" date="2023-10" db="EMBL/GenBank/DDBJ databases">
        <title>Bacteria for the degradation of biodegradable plastic PBAT(Polybutylene adipate terephthalate).</title>
        <authorList>
            <person name="Weon H.-Y."/>
            <person name="Yeon J."/>
        </authorList>
    </citation>
    <scope>NUCLEOTIDE SEQUENCE [LARGE SCALE GENOMIC DNA]</scope>
    <source>
        <strain evidence="2 3">SBD 7-3</strain>
    </source>
</reference>
<dbReference type="Proteomes" id="UP001303946">
    <property type="component" value="Chromosome"/>
</dbReference>
<dbReference type="RefSeq" id="WP_257824185.1">
    <property type="nucleotide sequence ID" value="NZ_CP136336.1"/>
</dbReference>
<dbReference type="Pfam" id="PF05275">
    <property type="entry name" value="CopB"/>
    <property type="match status" value="1"/>
</dbReference>